<name>A0A8H4EVU7_GIGMA</name>
<evidence type="ECO:0000313" key="2">
    <source>
        <dbReference type="Proteomes" id="UP000439903"/>
    </source>
</evidence>
<organism evidence="1 2">
    <name type="scientific">Gigaspora margarita</name>
    <dbReference type="NCBI Taxonomy" id="4874"/>
    <lineage>
        <taxon>Eukaryota</taxon>
        <taxon>Fungi</taxon>
        <taxon>Fungi incertae sedis</taxon>
        <taxon>Mucoromycota</taxon>
        <taxon>Glomeromycotina</taxon>
        <taxon>Glomeromycetes</taxon>
        <taxon>Diversisporales</taxon>
        <taxon>Gigasporaceae</taxon>
        <taxon>Gigaspora</taxon>
    </lineage>
</organism>
<gene>
    <name evidence="1" type="ORF">F8M41_023977</name>
</gene>
<sequence length="76" mass="8483">MRLYSTSETLEEVVCKDTNKATDKATNEIIDEAIDNKATNKATNKITVKAIDIEASLQGLQDINFEETLFTTEQSK</sequence>
<evidence type="ECO:0000313" key="1">
    <source>
        <dbReference type="EMBL" id="KAF0561189.1"/>
    </source>
</evidence>
<dbReference type="OrthoDB" id="10497822at2759"/>
<dbReference type="EMBL" id="WTPW01000009">
    <property type="protein sequence ID" value="KAF0561189.1"/>
    <property type="molecule type" value="Genomic_DNA"/>
</dbReference>
<reference evidence="1 2" key="1">
    <citation type="journal article" date="2019" name="Environ. Microbiol.">
        <title>At the nexus of three kingdoms: the genome of the mycorrhizal fungus Gigaspora margarita provides insights into plant, endobacterial and fungal interactions.</title>
        <authorList>
            <person name="Venice F."/>
            <person name="Ghignone S."/>
            <person name="Salvioli di Fossalunga A."/>
            <person name="Amselem J."/>
            <person name="Novero M."/>
            <person name="Xianan X."/>
            <person name="Sedzielewska Toro K."/>
            <person name="Morin E."/>
            <person name="Lipzen A."/>
            <person name="Grigoriev I.V."/>
            <person name="Henrissat B."/>
            <person name="Martin F.M."/>
            <person name="Bonfante P."/>
        </authorList>
    </citation>
    <scope>NUCLEOTIDE SEQUENCE [LARGE SCALE GENOMIC DNA]</scope>
    <source>
        <strain evidence="1 2">BEG34</strain>
    </source>
</reference>
<proteinExistence type="predicted"/>
<keyword evidence="2" id="KW-1185">Reference proteome</keyword>
<protein>
    <submittedName>
        <fullName evidence="1">Uncharacterized protein</fullName>
    </submittedName>
</protein>
<dbReference type="Proteomes" id="UP000439903">
    <property type="component" value="Unassembled WGS sequence"/>
</dbReference>
<accession>A0A8H4EVU7</accession>
<dbReference type="AlphaFoldDB" id="A0A8H4EVU7"/>
<comment type="caution">
    <text evidence="1">The sequence shown here is derived from an EMBL/GenBank/DDBJ whole genome shotgun (WGS) entry which is preliminary data.</text>
</comment>